<dbReference type="HAMAP" id="MF_01984">
    <property type="entry name" value="ubiX_pad"/>
    <property type="match status" value="1"/>
</dbReference>
<feature type="domain" description="Flavoprotein" evidence="6">
    <location>
        <begin position="1"/>
        <end position="173"/>
    </location>
</feature>
<feature type="binding site" evidence="5">
    <location>
        <position position="153"/>
    </location>
    <ligand>
        <name>dimethylallyl phosphate</name>
        <dbReference type="ChEBI" id="CHEBI:88052"/>
    </ligand>
</feature>
<gene>
    <name evidence="5" type="primary">ubiX</name>
    <name evidence="8" type="ORF">DESAMIL20_356</name>
    <name evidence="7" type="ORF">DESAMIL20_432</name>
</gene>
<evidence type="ECO:0000256" key="4">
    <source>
        <dbReference type="ARBA" id="ARBA00022679"/>
    </source>
</evidence>
<dbReference type="SUPFAM" id="SSF52507">
    <property type="entry name" value="Homo-oligomeric flavin-containing Cys decarboxylases, HFCD"/>
    <property type="match status" value="1"/>
</dbReference>
<keyword evidence="4 5" id="KW-0808">Transferase</keyword>
<keyword evidence="2 5" id="KW-0285">Flavoprotein</keyword>
<comment type="caution">
    <text evidence="7">The sequence shown here is derived from an EMBL/GenBank/DDBJ whole genome shotgun (WGS) entry which is preliminary data.</text>
</comment>
<proteinExistence type="inferred from homology"/>
<feature type="binding site" evidence="5">
    <location>
        <begin position="88"/>
        <end position="91"/>
    </location>
    <ligand>
        <name>FMN</name>
        <dbReference type="ChEBI" id="CHEBI:58210"/>
    </ligand>
</feature>
<evidence type="ECO:0000256" key="1">
    <source>
        <dbReference type="ARBA" id="ARBA00022602"/>
    </source>
</evidence>
<feature type="binding site" evidence="5">
    <location>
        <position position="36"/>
    </location>
    <ligand>
        <name>FMN</name>
        <dbReference type="ChEBI" id="CHEBI:58210"/>
    </ligand>
</feature>
<dbReference type="GO" id="GO:0016831">
    <property type="term" value="F:carboxy-lyase activity"/>
    <property type="evidence" value="ECO:0007669"/>
    <property type="project" value="TreeGrafter"/>
</dbReference>
<feature type="binding site" evidence="5">
    <location>
        <position position="169"/>
    </location>
    <ligand>
        <name>dimethylallyl phosphate</name>
        <dbReference type="ChEBI" id="CHEBI:88052"/>
    </ligand>
</feature>
<comment type="similarity">
    <text evidence="5">Belongs to the UbiX/PAD1 family.</text>
</comment>
<dbReference type="RefSeq" id="WP_086033172.1">
    <property type="nucleotide sequence ID" value="NZ_MDSU01000004.1"/>
</dbReference>
<feature type="binding site" evidence="5">
    <location>
        <position position="123"/>
    </location>
    <ligand>
        <name>FMN</name>
        <dbReference type="ChEBI" id="CHEBI:58210"/>
    </ligand>
</feature>
<dbReference type="Pfam" id="PF02441">
    <property type="entry name" value="Flavoprotein"/>
    <property type="match status" value="1"/>
</dbReference>
<dbReference type="InterPro" id="IPR004507">
    <property type="entry name" value="UbiX-like"/>
</dbReference>
<evidence type="ECO:0000313" key="9">
    <source>
        <dbReference type="Proteomes" id="UP000194141"/>
    </source>
</evidence>
<comment type="function">
    <text evidence="5">Flavin prenyltransferase that catalyzes the synthesis of the prenylated FMN cofactor (prenyl-FMN) for 4-hydroxy-3-polyprenylbenzoic acid decarboxylase UbiD. The prenyltransferase is metal-independent and links a dimethylallyl moiety from dimethylallyl monophosphate (DMAP) to the flavin N5 and C6 atoms of FMN.</text>
</comment>
<evidence type="ECO:0000256" key="3">
    <source>
        <dbReference type="ARBA" id="ARBA00022643"/>
    </source>
</evidence>
<evidence type="ECO:0000259" key="6">
    <source>
        <dbReference type="Pfam" id="PF02441"/>
    </source>
</evidence>
<dbReference type="NCBIfam" id="NF004685">
    <property type="entry name" value="PRK06029.1"/>
    <property type="match status" value="1"/>
</dbReference>
<protein>
    <recommendedName>
        <fullName evidence="5">Flavin prenyltransferase UbiX</fullName>
        <ecNumber evidence="5">2.5.1.129</ecNumber>
    </recommendedName>
</protein>
<comment type="caution">
    <text evidence="5">Lacks conserved residue(s) required for the propagation of feature annotation.</text>
</comment>
<keyword evidence="9" id="KW-1185">Reference proteome</keyword>
<keyword evidence="3 5" id="KW-0288">FMN</keyword>
<sequence>MKIVIGISGASGIIYAKKLLEYLSALRKFQIFAVASIDAIKIAKTEMQTDLIEFFKSLKVEYFNNDDFYAPLASGSFLIDKTIVIPCSIKTLSSVAMGFSQSLIARMCDVAIKEKRTLTICPREMPFSAIHLENMLKLAQLGVNIVPPVPAFYNEPKTIDDLVNFVVGKVLDVTGIENDISKRWK</sequence>
<dbReference type="EC" id="2.5.1.129" evidence="5"/>
<comment type="catalytic activity">
    <reaction evidence="5">
        <text>dimethylallyl phosphate + FMNH2 = prenylated FMNH2 + phosphate</text>
        <dbReference type="Rhea" id="RHEA:37743"/>
        <dbReference type="ChEBI" id="CHEBI:43474"/>
        <dbReference type="ChEBI" id="CHEBI:57618"/>
        <dbReference type="ChEBI" id="CHEBI:87467"/>
        <dbReference type="ChEBI" id="CHEBI:88052"/>
        <dbReference type="EC" id="2.5.1.129"/>
    </reaction>
</comment>
<keyword evidence="1 5" id="KW-0637">Prenyltransferase</keyword>
<dbReference type="PANTHER" id="PTHR43374:SF1">
    <property type="entry name" value="FLAVIN PRENYLTRANSFERASE PAD1, MITOCHONDRIAL"/>
    <property type="match status" value="1"/>
</dbReference>
<dbReference type="OrthoDB" id="9781577at2"/>
<evidence type="ECO:0000256" key="2">
    <source>
        <dbReference type="ARBA" id="ARBA00022630"/>
    </source>
</evidence>
<dbReference type="GO" id="GO:0106141">
    <property type="term" value="F:flavin prenyltransferase activity"/>
    <property type="evidence" value="ECO:0007669"/>
    <property type="project" value="UniProtKB-EC"/>
</dbReference>
<dbReference type="EMBL" id="MDSU01000004">
    <property type="protein sequence ID" value="OSS42812.1"/>
    <property type="molecule type" value="Genomic_DNA"/>
</dbReference>
<dbReference type="Gene3D" id="3.40.50.1950">
    <property type="entry name" value="Flavin prenyltransferase-like"/>
    <property type="match status" value="1"/>
</dbReference>
<dbReference type="STRING" id="1562698.DESAMIL20_356"/>
<organism evidence="7 9">
    <name type="scientific">Desulfurella amilsii</name>
    <dbReference type="NCBI Taxonomy" id="1562698"/>
    <lineage>
        <taxon>Bacteria</taxon>
        <taxon>Pseudomonadati</taxon>
        <taxon>Campylobacterota</taxon>
        <taxon>Desulfurellia</taxon>
        <taxon>Desulfurellales</taxon>
        <taxon>Desulfurellaceae</taxon>
        <taxon>Desulfurella</taxon>
    </lineage>
</organism>
<evidence type="ECO:0000313" key="7">
    <source>
        <dbReference type="EMBL" id="OSS42736.1"/>
    </source>
</evidence>
<keyword evidence="7" id="KW-0456">Lyase</keyword>
<evidence type="ECO:0000313" key="8">
    <source>
        <dbReference type="EMBL" id="OSS42812.1"/>
    </source>
</evidence>
<dbReference type="InterPro" id="IPR003382">
    <property type="entry name" value="Flavoprotein"/>
</dbReference>
<dbReference type="Proteomes" id="UP000194141">
    <property type="component" value="Unassembled WGS sequence"/>
</dbReference>
<dbReference type="AlphaFoldDB" id="A0A1X4XYX5"/>
<dbReference type="PANTHER" id="PTHR43374">
    <property type="entry name" value="FLAVIN PRENYLTRANSFERASE"/>
    <property type="match status" value="1"/>
</dbReference>
<feature type="binding site" evidence="5">
    <location>
        <begin position="9"/>
        <end position="11"/>
    </location>
    <ligand>
        <name>FMN</name>
        <dbReference type="ChEBI" id="CHEBI:58210"/>
    </ligand>
</feature>
<reference evidence="7 9" key="1">
    <citation type="journal article" date="2017" name="Front. Microbiol.">
        <title>Genome Sequence of Desulfurella amilsii Strain TR1 and Comparative Genomics of Desulfurellaceae Family.</title>
        <authorList>
            <person name="Florentino A.P."/>
            <person name="Stams A.J."/>
            <person name="Sanchez-Andrea I."/>
        </authorList>
    </citation>
    <scope>NUCLEOTIDE SEQUENCE [LARGE SCALE GENOMIC DNA]</scope>
    <source>
        <strain evidence="7 9">TR1</strain>
    </source>
</reference>
<dbReference type="EMBL" id="MDSU01000010">
    <property type="protein sequence ID" value="OSS42736.1"/>
    <property type="molecule type" value="Genomic_DNA"/>
</dbReference>
<dbReference type="InterPro" id="IPR036551">
    <property type="entry name" value="Flavin_trans-like"/>
</dbReference>
<accession>A0A1X4XYX5</accession>
<dbReference type="NCBIfam" id="TIGR00421">
    <property type="entry name" value="ubiX_pad"/>
    <property type="match status" value="1"/>
</dbReference>
<name>A0A1X4XYX5_9BACT</name>
<evidence type="ECO:0000256" key="5">
    <source>
        <dbReference type="HAMAP-Rule" id="MF_01984"/>
    </source>
</evidence>